<dbReference type="AlphaFoldDB" id="A0ABD2PSY5"/>
<name>A0ABD2PSY5_9PLAT</name>
<dbReference type="GO" id="GO:0012505">
    <property type="term" value="C:endomembrane system"/>
    <property type="evidence" value="ECO:0007669"/>
    <property type="project" value="UniProtKB-SubCell"/>
</dbReference>
<feature type="domain" description="GOLD" evidence="11">
    <location>
        <begin position="34"/>
        <end position="116"/>
    </location>
</feature>
<dbReference type="InterPro" id="IPR036598">
    <property type="entry name" value="GOLD_dom_sf"/>
</dbReference>
<keyword evidence="6 9" id="KW-0472">Membrane</keyword>
<comment type="similarity">
    <text evidence="2 8">Belongs to the EMP24/GP25L family.</text>
</comment>
<comment type="caution">
    <text evidence="12">The sequence shown here is derived from an EMBL/GenBank/DDBJ whole genome shotgun (WGS) entry which is preliminary data.</text>
</comment>
<evidence type="ECO:0000313" key="13">
    <source>
        <dbReference type="Proteomes" id="UP001626550"/>
    </source>
</evidence>
<dbReference type="Proteomes" id="UP001626550">
    <property type="component" value="Unassembled WGS sequence"/>
</dbReference>
<sequence length="216" mass="24939">MLNTQLVFASFLLLAMKTLAFPKRLIFELPDGEQFCLYEDLTSSKAYHFQFRVLRGGANDINSAVRDPKDKIFKEFLRVSHEQYEFTPKEDGPHSFCFDNTFSSVSHKLVFFELRDKDFDTLEEEGGVTPHPTVETALETSAENIHKHLSLSEDIQTDLRSKERSDRYILFDLHMRVTFWSTVTTIVIFITAIGQVTLVKSLFPDRSKSVHSYARS</sequence>
<dbReference type="GO" id="GO:0016020">
    <property type="term" value="C:membrane"/>
    <property type="evidence" value="ECO:0007669"/>
    <property type="project" value="UniProtKB-SubCell"/>
</dbReference>
<dbReference type="SUPFAM" id="SSF101576">
    <property type="entry name" value="Supernatant protein factor (SPF), C-terminal domain"/>
    <property type="match status" value="1"/>
</dbReference>
<evidence type="ECO:0000256" key="6">
    <source>
        <dbReference type="ARBA" id="ARBA00023136"/>
    </source>
</evidence>
<dbReference type="PROSITE" id="PS50866">
    <property type="entry name" value="GOLD"/>
    <property type="match status" value="1"/>
</dbReference>
<evidence type="ECO:0000256" key="2">
    <source>
        <dbReference type="ARBA" id="ARBA00007104"/>
    </source>
</evidence>
<keyword evidence="3 8" id="KW-0812">Transmembrane</keyword>
<dbReference type="InterPro" id="IPR015720">
    <property type="entry name" value="Emp24-like"/>
</dbReference>
<feature type="signal peptide" evidence="10">
    <location>
        <begin position="1"/>
        <end position="20"/>
    </location>
</feature>
<feature type="transmembrane region" description="Helical" evidence="9">
    <location>
        <begin position="177"/>
        <end position="199"/>
    </location>
</feature>
<keyword evidence="5 9" id="KW-1133">Transmembrane helix</keyword>
<keyword evidence="4 10" id="KW-0732">Signal</keyword>
<accession>A0ABD2PSY5</accession>
<keyword evidence="13" id="KW-1185">Reference proteome</keyword>
<evidence type="ECO:0000256" key="7">
    <source>
        <dbReference type="ARBA" id="ARBA00037847"/>
    </source>
</evidence>
<dbReference type="EMBL" id="JBJKFK010003170">
    <property type="protein sequence ID" value="KAL3310183.1"/>
    <property type="molecule type" value="Genomic_DNA"/>
</dbReference>
<evidence type="ECO:0000256" key="10">
    <source>
        <dbReference type="SAM" id="SignalP"/>
    </source>
</evidence>
<feature type="chain" id="PRO_5044826572" evidence="10">
    <location>
        <begin position="21"/>
        <end position="216"/>
    </location>
</feature>
<dbReference type="Pfam" id="PF01105">
    <property type="entry name" value="EMP24_GP25L"/>
    <property type="match status" value="1"/>
</dbReference>
<evidence type="ECO:0000256" key="5">
    <source>
        <dbReference type="ARBA" id="ARBA00022989"/>
    </source>
</evidence>
<proteinExistence type="inferred from homology"/>
<evidence type="ECO:0000256" key="9">
    <source>
        <dbReference type="SAM" id="Phobius"/>
    </source>
</evidence>
<organism evidence="12 13">
    <name type="scientific">Cichlidogyrus casuarinus</name>
    <dbReference type="NCBI Taxonomy" id="1844966"/>
    <lineage>
        <taxon>Eukaryota</taxon>
        <taxon>Metazoa</taxon>
        <taxon>Spiralia</taxon>
        <taxon>Lophotrochozoa</taxon>
        <taxon>Platyhelminthes</taxon>
        <taxon>Monogenea</taxon>
        <taxon>Monopisthocotylea</taxon>
        <taxon>Dactylogyridea</taxon>
        <taxon>Ancyrocephalidae</taxon>
        <taxon>Cichlidogyrus</taxon>
    </lineage>
</organism>
<dbReference type="PANTHER" id="PTHR22811">
    <property type="entry name" value="TRANSMEMBRANE EMP24 DOMAIN-CONTAINING PROTEIN"/>
    <property type="match status" value="1"/>
</dbReference>
<evidence type="ECO:0000313" key="12">
    <source>
        <dbReference type="EMBL" id="KAL3310183.1"/>
    </source>
</evidence>
<dbReference type="SMART" id="SM01190">
    <property type="entry name" value="EMP24_GP25L"/>
    <property type="match status" value="1"/>
</dbReference>
<evidence type="ECO:0000256" key="1">
    <source>
        <dbReference type="ARBA" id="ARBA00004479"/>
    </source>
</evidence>
<reference evidence="12 13" key="1">
    <citation type="submission" date="2024-11" db="EMBL/GenBank/DDBJ databases">
        <title>Adaptive evolution of stress response genes in parasites aligns with host niche diversity.</title>
        <authorList>
            <person name="Hahn C."/>
            <person name="Resl P."/>
        </authorList>
    </citation>
    <scope>NUCLEOTIDE SEQUENCE [LARGE SCALE GENOMIC DNA]</scope>
    <source>
        <strain evidence="12">EGGRZ-B1_66</strain>
        <tissue evidence="12">Body</tissue>
    </source>
</reference>
<dbReference type="InterPro" id="IPR009038">
    <property type="entry name" value="GOLD_dom"/>
</dbReference>
<evidence type="ECO:0000256" key="8">
    <source>
        <dbReference type="RuleBase" id="RU003827"/>
    </source>
</evidence>
<evidence type="ECO:0000256" key="3">
    <source>
        <dbReference type="ARBA" id="ARBA00022692"/>
    </source>
</evidence>
<gene>
    <name evidence="12" type="primary">TMED3</name>
    <name evidence="12" type="ORF">Ciccas_011253</name>
</gene>
<evidence type="ECO:0000259" key="11">
    <source>
        <dbReference type="PROSITE" id="PS50866"/>
    </source>
</evidence>
<comment type="subcellular location">
    <subcellularLocation>
        <location evidence="7">Endomembrane system</location>
        <topology evidence="7">Single-pass membrane protein</topology>
    </subcellularLocation>
    <subcellularLocation>
        <location evidence="1 8">Membrane</location>
        <topology evidence="1 8">Single-pass type I membrane protein</topology>
    </subcellularLocation>
</comment>
<evidence type="ECO:0000256" key="4">
    <source>
        <dbReference type="ARBA" id="ARBA00022729"/>
    </source>
</evidence>
<protein>
    <submittedName>
        <fullName evidence="12">Transmembrane emp24 domain-containing protein 3</fullName>
    </submittedName>
</protein>